<evidence type="ECO:0000313" key="2">
    <source>
        <dbReference type="EMBL" id="MFC4025047.1"/>
    </source>
</evidence>
<dbReference type="InterPro" id="IPR006938">
    <property type="entry name" value="DUF624"/>
</dbReference>
<dbReference type="Pfam" id="PF04854">
    <property type="entry name" value="DUF624"/>
    <property type="match status" value="1"/>
</dbReference>
<dbReference type="RefSeq" id="WP_379497543.1">
    <property type="nucleotide sequence ID" value="NZ_JBHSAO010000011.1"/>
</dbReference>
<accession>A0ABV8H2G6</accession>
<keyword evidence="1" id="KW-1133">Transmembrane helix</keyword>
<sequence length="215" mass="24985">MKTFVNGYYLFSVWAMRLAYLNLLWIAFTLIGLILFGIMPATAAMFSVVRKWVLEEQDIPVVKTFWRSYKKEFMQANAVGLILAVIGYLLIIGFQILRAQESITYFIASYGVVALMLLFCIIFLYIFPLFAHFNLKRLQYFRWSIMIGVIHPLLTIFLVITLIIMHVVTFYAFPAMLFFFGGSVSAYITMWGVSRTFGKYEKPREDVIHDANNWA</sequence>
<keyword evidence="1" id="KW-0472">Membrane</keyword>
<organism evidence="2 3">
    <name type="scientific">Oceanobacillus longus</name>
    <dbReference type="NCBI Taxonomy" id="930120"/>
    <lineage>
        <taxon>Bacteria</taxon>
        <taxon>Bacillati</taxon>
        <taxon>Bacillota</taxon>
        <taxon>Bacilli</taxon>
        <taxon>Bacillales</taxon>
        <taxon>Bacillaceae</taxon>
        <taxon>Oceanobacillus</taxon>
    </lineage>
</organism>
<proteinExistence type="predicted"/>
<gene>
    <name evidence="2" type="ORF">ACFOUV_14730</name>
</gene>
<evidence type="ECO:0000313" key="3">
    <source>
        <dbReference type="Proteomes" id="UP001595772"/>
    </source>
</evidence>
<feature type="transmembrane region" description="Helical" evidence="1">
    <location>
        <begin position="20"/>
        <end position="41"/>
    </location>
</feature>
<dbReference type="Proteomes" id="UP001595772">
    <property type="component" value="Unassembled WGS sequence"/>
</dbReference>
<feature type="transmembrane region" description="Helical" evidence="1">
    <location>
        <begin position="103"/>
        <end position="131"/>
    </location>
</feature>
<name>A0ABV8H2G6_9BACI</name>
<protein>
    <submittedName>
        <fullName evidence="2">YesL family protein</fullName>
    </submittedName>
</protein>
<feature type="transmembrane region" description="Helical" evidence="1">
    <location>
        <begin position="143"/>
        <end position="165"/>
    </location>
</feature>
<reference evidence="3" key="1">
    <citation type="journal article" date="2019" name="Int. J. Syst. Evol. Microbiol.">
        <title>The Global Catalogue of Microorganisms (GCM) 10K type strain sequencing project: providing services to taxonomists for standard genome sequencing and annotation.</title>
        <authorList>
            <consortium name="The Broad Institute Genomics Platform"/>
            <consortium name="The Broad Institute Genome Sequencing Center for Infectious Disease"/>
            <person name="Wu L."/>
            <person name="Ma J."/>
        </authorList>
    </citation>
    <scope>NUCLEOTIDE SEQUENCE [LARGE SCALE GENOMIC DNA]</scope>
    <source>
        <strain evidence="3">IBRC-M 10703</strain>
    </source>
</reference>
<feature type="transmembrane region" description="Helical" evidence="1">
    <location>
        <begin position="171"/>
        <end position="193"/>
    </location>
</feature>
<keyword evidence="3" id="KW-1185">Reference proteome</keyword>
<comment type="caution">
    <text evidence="2">The sequence shown here is derived from an EMBL/GenBank/DDBJ whole genome shotgun (WGS) entry which is preliminary data.</text>
</comment>
<dbReference type="EMBL" id="JBHSAO010000011">
    <property type="protein sequence ID" value="MFC4025047.1"/>
    <property type="molecule type" value="Genomic_DNA"/>
</dbReference>
<feature type="transmembrane region" description="Helical" evidence="1">
    <location>
        <begin position="76"/>
        <end position="97"/>
    </location>
</feature>
<keyword evidence="1" id="KW-0812">Transmembrane</keyword>
<evidence type="ECO:0000256" key="1">
    <source>
        <dbReference type="SAM" id="Phobius"/>
    </source>
</evidence>